<dbReference type="Proteomes" id="UP000197025">
    <property type="component" value="Unassembled WGS sequence"/>
</dbReference>
<dbReference type="PANTHER" id="PTHR30151:SF20">
    <property type="entry name" value="ABC TRANSPORTER PERMEASE PROTEIN HI_0355-RELATED"/>
    <property type="match status" value="1"/>
</dbReference>
<dbReference type="PROSITE" id="PS50928">
    <property type="entry name" value="ABC_TM1"/>
    <property type="match status" value="1"/>
</dbReference>
<dbReference type="InterPro" id="IPR035906">
    <property type="entry name" value="MetI-like_sf"/>
</dbReference>
<evidence type="ECO:0000256" key="3">
    <source>
        <dbReference type="ARBA" id="ARBA00022475"/>
    </source>
</evidence>
<dbReference type="OrthoDB" id="9804353at2"/>
<evidence type="ECO:0000256" key="7">
    <source>
        <dbReference type="RuleBase" id="RU363032"/>
    </source>
</evidence>
<evidence type="ECO:0000256" key="2">
    <source>
        <dbReference type="ARBA" id="ARBA00022448"/>
    </source>
</evidence>
<proteinExistence type="inferred from homology"/>
<evidence type="ECO:0000256" key="5">
    <source>
        <dbReference type="ARBA" id="ARBA00022989"/>
    </source>
</evidence>
<evidence type="ECO:0000259" key="8">
    <source>
        <dbReference type="PROSITE" id="PS50928"/>
    </source>
</evidence>
<organism evidence="9 10">
    <name type="scientific">Thermoflexus hugenholtzii JAD2</name>
    <dbReference type="NCBI Taxonomy" id="877466"/>
    <lineage>
        <taxon>Bacteria</taxon>
        <taxon>Bacillati</taxon>
        <taxon>Chloroflexota</taxon>
        <taxon>Thermoflexia</taxon>
        <taxon>Thermoflexales</taxon>
        <taxon>Thermoflexaceae</taxon>
        <taxon>Thermoflexus</taxon>
    </lineage>
</organism>
<comment type="subcellular location">
    <subcellularLocation>
        <location evidence="1 7">Cell membrane</location>
        <topology evidence="1 7">Multi-pass membrane protein</topology>
    </subcellularLocation>
</comment>
<dbReference type="InterPro" id="IPR000515">
    <property type="entry name" value="MetI-like"/>
</dbReference>
<dbReference type="AlphaFoldDB" id="A0A212QSK6"/>
<keyword evidence="5 7" id="KW-1133">Transmembrane helix</keyword>
<evidence type="ECO:0000313" key="10">
    <source>
        <dbReference type="Proteomes" id="UP000197025"/>
    </source>
</evidence>
<keyword evidence="10" id="KW-1185">Reference proteome</keyword>
<dbReference type="GO" id="GO:0055085">
    <property type="term" value="P:transmembrane transport"/>
    <property type="evidence" value="ECO:0007669"/>
    <property type="project" value="InterPro"/>
</dbReference>
<feature type="transmembrane region" description="Helical" evidence="7">
    <location>
        <begin position="68"/>
        <end position="91"/>
    </location>
</feature>
<evidence type="ECO:0000313" key="9">
    <source>
        <dbReference type="EMBL" id="SNB62533.1"/>
    </source>
</evidence>
<dbReference type="Pfam" id="PF00528">
    <property type="entry name" value="BPD_transp_1"/>
    <property type="match status" value="1"/>
</dbReference>
<dbReference type="SUPFAM" id="SSF161098">
    <property type="entry name" value="MetI-like"/>
    <property type="match status" value="1"/>
</dbReference>
<reference evidence="10" key="1">
    <citation type="submission" date="2017-06" db="EMBL/GenBank/DDBJ databases">
        <authorList>
            <person name="Varghese N."/>
            <person name="Submissions S."/>
        </authorList>
    </citation>
    <scope>NUCLEOTIDE SEQUENCE [LARGE SCALE GENOMIC DNA]</scope>
    <source>
        <strain evidence="10">JAD2</strain>
    </source>
</reference>
<comment type="similarity">
    <text evidence="7">Belongs to the binding-protein-dependent transport system permease family.</text>
</comment>
<dbReference type="InParanoid" id="A0A212QSK6"/>
<feature type="transmembrane region" description="Helical" evidence="7">
    <location>
        <begin position="182"/>
        <end position="208"/>
    </location>
</feature>
<keyword evidence="3" id="KW-1003">Cell membrane</keyword>
<protein>
    <submittedName>
        <fullName evidence="9">NitT/TauT family transport system permease protein</fullName>
    </submittedName>
</protein>
<name>A0A212QSK6_9CHLR</name>
<keyword evidence="4 7" id="KW-0812">Transmembrane</keyword>
<feature type="transmembrane region" description="Helical" evidence="7">
    <location>
        <begin position="103"/>
        <end position="126"/>
    </location>
</feature>
<keyword evidence="2 7" id="KW-0813">Transport</keyword>
<feature type="transmembrane region" description="Helical" evidence="7">
    <location>
        <begin position="21"/>
        <end position="38"/>
    </location>
</feature>
<dbReference type="PANTHER" id="PTHR30151">
    <property type="entry name" value="ALKANE SULFONATE ABC TRANSPORTER-RELATED, MEMBRANE SUBUNIT"/>
    <property type="match status" value="1"/>
</dbReference>
<feature type="transmembrane region" description="Helical" evidence="7">
    <location>
        <begin position="132"/>
        <end position="153"/>
    </location>
</feature>
<dbReference type="GO" id="GO:0005886">
    <property type="term" value="C:plasma membrane"/>
    <property type="evidence" value="ECO:0007669"/>
    <property type="project" value="UniProtKB-SubCell"/>
</dbReference>
<evidence type="ECO:0000256" key="4">
    <source>
        <dbReference type="ARBA" id="ARBA00022692"/>
    </source>
</evidence>
<dbReference type="RefSeq" id="WP_159461593.1">
    <property type="nucleotide sequence ID" value="NZ_FYEK01000022.1"/>
</dbReference>
<dbReference type="EMBL" id="FYEK01000022">
    <property type="protein sequence ID" value="SNB62533.1"/>
    <property type="molecule type" value="Genomic_DNA"/>
</dbReference>
<accession>A0A212QSK6</accession>
<evidence type="ECO:0000256" key="6">
    <source>
        <dbReference type="ARBA" id="ARBA00023136"/>
    </source>
</evidence>
<dbReference type="FunCoup" id="A0A212QSK6">
    <property type="interactions" value="237"/>
</dbReference>
<dbReference type="Gene3D" id="1.10.3720.10">
    <property type="entry name" value="MetI-like"/>
    <property type="match status" value="1"/>
</dbReference>
<feature type="transmembrane region" description="Helical" evidence="7">
    <location>
        <begin position="228"/>
        <end position="248"/>
    </location>
</feature>
<sequence>MSLKEIGVRLGARGSIWLPRAGAAALFLILWSLIVRLGDYPPFILPGPERVAARLWALAVEGTLWRHWAATALEVSLGLGLGVTVGLLLAYPLAHWRLFERLVAPYLVASQAVPIVAVAPLLIIWFGPGLLARVLVSALIAFFPVLISAIAGFRQVPPEWRELFRSLQATRWQTFRKLEWPAALPVIFGGLKIGATLSVIGAFVGELISADRGIGFLIKQGQGLYDTPLVFGGILLLASQALLLYGLLTGLEHRCLRR</sequence>
<gene>
    <name evidence="9" type="ORF">SAMN02746019_00005410</name>
</gene>
<keyword evidence="6 7" id="KW-0472">Membrane</keyword>
<evidence type="ECO:0000256" key="1">
    <source>
        <dbReference type="ARBA" id="ARBA00004651"/>
    </source>
</evidence>
<feature type="domain" description="ABC transmembrane type-1" evidence="8">
    <location>
        <begin position="64"/>
        <end position="248"/>
    </location>
</feature>
<dbReference type="CDD" id="cd06261">
    <property type="entry name" value="TM_PBP2"/>
    <property type="match status" value="1"/>
</dbReference>